<dbReference type="PANTHER" id="PTHR33964">
    <property type="entry name" value="RE45066P-RELATED"/>
    <property type="match status" value="1"/>
</dbReference>
<dbReference type="OMA" id="RWSENSC"/>
<dbReference type="OrthoDB" id="6491187at2759"/>
<reference evidence="4 5" key="1">
    <citation type="submission" date="2013-11" db="EMBL/GenBank/DDBJ databases">
        <title>Genome sequencing of Stegodyphus mimosarum.</title>
        <authorList>
            <person name="Bechsgaard J."/>
        </authorList>
    </citation>
    <scope>NUCLEOTIDE SEQUENCE [LARGE SCALE GENOMIC DNA]</scope>
</reference>
<feature type="region of interest" description="Disordered" evidence="1">
    <location>
        <begin position="209"/>
        <end position="264"/>
    </location>
</feature>
<organism evidence="4 5">
    <name type="scientific">Stegodyphus mimosarum</name>
    <name type="common">African social velvet spider</name>
    <dbReference type="NCBI Taxonomy" id="407821"/>
    <lineage>
        <taxon>Eukaryota</taxon>
        <taxon>Metazoa</taxon>
        <taxon>Ecdysozoa</taxon>
        <taxon>Arthropoda</taxon>
        <taxon>Chelicerata</taxon>
        <taxon>Arachnida</taxon>
        <taxon>Araneae</taxon>
        <taxon>Araneomorphae</taxon>
        <taxon>Entelegynae</taxon>
        <taxon>Eresoidea</taxon>
        <taxon>Eresidae</taxon>
        <taxon>Stegodyphus</taxon>
    </lineage>
</organism>
<sequence>MVMCASSIGVPSRMFLKIFIFSLAVFPGLLAQRGCSRDRMRQCLDGLRRNVQRRINDMNRMDMTAHCANVRDDFNCLLQETKCLTTDLERNSNGDTLRNALKYIRDGCDTPGNTWRDSSCFVGEGMKTCESSYPLGGIQFTSYNPETCRKFNLFQDCVMDVVRNRCRPDDDRLLGQYLVDNGHDLAWNCGESTSTSDWDRTRYDKDRTRDDRDRYDDRYNDRYNDRRDDRYRDRDRDRNQDSWRSNYGNVERGGNRDNDRYSDRYYPGGSGGYGGNAYSGSSGDITCCRNERCDRSRLQQCRDSLTRTIDSRMTGYQDSKTCRSARDNFNCLLWQTSNCVSREEKDRDNDLFRRARDYISRNCDTYGRWSENSCFKTTEMQRCESGLSSTRGGANYEACRSYNTFKDCMTDELMRRCTREDELYQGAYLVDKAQEMAWQCVTDSYNGRNQYSTYDRNDRNDRNDRRDQYGAPYSGYEENPPHLEDEDARCYSRMDPYAGQCKKTLDDKRRDLYTEENLDRRERIICCSAREYRSCLYDATRRVCLSERSRVVDSLMGRYRLDLSKSSCRQLYDSDCNAGNPTYASLLLISACLIVLSALFSVRF</sequence>
<proteinExistence type="predicted"/>
<keyword evidence="2" id="KW-0812">Transmembrane</keyword>
<keyword evidence="2" id="KW-1133">Transmembrane helix</keyword>
<feature type="compositionally biased region" description="Basic and acidic residues" evidence="1">
    <location>
        <begin position="455"/>
        <end position="468"/>
    </location>
</feature>
<feature type="non-terminal residue" evidence="4">
    <location>
        <position position="604"/>
    </location>
</feature>
<feature type="region of interest" description="Disordered" evidence="1">
    <location>
        <begin position="451"/>
        <end position="481"/>
    </location>
</feature>
<protein>
    <submittedName>
        <fullName evidence="4">Uncharacterized protein</fullName>
    </submittedName>
</protein>
<evidence type="ECO:0000313" key="5">
    <source>
        <dbReference type="Proteomes" id="UP000054359"/>
    </source>
</evidence>
<accession>A0A087TAK4</accession>
<evidence type="ECO:0000256" key="1">
    <source>
        <dbReference type="SAM" id="MobiDB-lite"/>
    </source>
</evidence>
<dbReference type="AlphaFoldDB" id="A0A087TAK4"/>
<feature type="transmembrane region" description="Helical" evidence="2">
    <location>
        <begin position="583"/>
        <end position="602"/>
    </location>
</feature>
<feature type="chain" id="PRO_5001829464" evidence="3">
    <location>
        <begin position="32"/>
        <end position="604"/>
    </location>
</feature>
<dbReference type="EMBL" id="KK114314">
    <property type="protein sequence ID" value="KFM62143.1"/>
    <property type="molecule type" value="Genomic_DNA"/>
</dbReference>
<name>A0A087TAK4_STEMI</name>
<keyword evidence="2" id="KW-0472">Membrane</keyword>
<evidence type="ECO:0000256" key="2">
    <source>
        <dbReference type="SAM" id="Phobius"/>
    </source>
</evidence>
<dbReference type="PANTHER" id="PTHR33964:SF1">
    <property type="entry name" value="RE45066P"/>
    <property type="match status" value="1"/>
</dbReference>
<evidence type="ECO:0000313" key="4">
    <source>
        <dbReference type="EMBL" id="KFM62143.1"/>
    </source>
</evidence>
<keyword evidence="3" id="KW-0732">Signal</keyword>
<dbReference type="Proteomes" id="UP000054359">
    <property type="component" value="Unassembled WGS sequence"/>
</dbReference>
<feature type="compositionally biased region" description="Basic and acidic residues" evidence="1">
    <location>
        <begin position="253"/>
        <end position="263"/>
    </location>
</feature>
<keyword evidence="5" id="KW-1185">Reference proteome</keyword>
<feature type="compositionally biased region" description="Basic and acidic residues" evidence="1">
    <location>
        <begin position="209"/>
        <end position="241"/>
    </location>
</feature>
<gene>
    <name evidence="4" type="ORF">X975_00287</name>
</gene>
<feature type="signal peptide" evidence="3">
    <location>
        <begin position="1"/>
        <end position="31"/>
    </location>
</feature>
<evidence type="ECO:0000256" key="3">
    <source>
        <dbReference type="SAM" id="SignalP"/>
    </source>
</evidence>